<dbReference type="Proteomes" id="UP001163223">
    <property type="component" value="Chromosome"/>
</dbReference>
<sequence>MSAARLALVAVVAASRNGVIGRDGAMPWSLPSDLKHYRRLTMNKPMIMGRKTLESIGRVLDGRDTIVLTRSQALPFDGVILARSPDEALEKAAEAARARGSDEIVIAGGGEVYALFWDRIDRIELTRVEMEVEGDARLPAIDPARFRRLSDEAAPRGPRDSADTRHLAFARAGGDR</sequence>
<dbReference type="EMBL" id="CP113520">
    <property type="protein sequence ID" value="WAJ26494.1"/>
    <property type="molecule type" value="Genomic_DNA"/>
</dbReference>
<evidence type="ECO:0000313" key="1">
    <source>
        <dbReference type="EMBL" id="WAJ26494.1"/>
    </source>
</evidence>
<gene>
    <name evidence="1" type="ORF">OXU80_16605</name>
</gene>
<evidence type="ECO:0000313" key="2">
    <source>
        <dbReference type="Proteomes" id="UP001163223"/>
    </source>
</evidence>
<accession>A0ACD4NI74</accession>
<proteinExistence type="predicted"/>
<protein>
    <submittedName>
        <fullName evidence="1">Dihydrofolate reductase</fullName>
    </submittedName>
</protein>
<reference evidence="1" key="1">
    <citation type="submission" date="2022-11" db="EMBL/GenBank/DDBJ databases">
        <title>beta-Carotene-producing bacterium, Jeongeuplla avenae sp. nov., alleviates the salt stress of Arabidopsis seedlings.</title>
        <authorList>
            <person name="Jiang L."/>
            <person name="Lee J."/>
        </authorList>
    </citation>
    <scope>NUCLEOTIDE SEQUENCE</scope>
    <source>
        <strain evidence="1">DY_R2A_6</strain>
    </source>
</reference>
<keyword evidence="2" id="KW-1185">Reference proteome</keyword>
<organism evidence="1 2">
    <name type="scientific">Antarcticirhabdus aurantiaca</name>
    <dbReference type="NCBI Taxonomy" id="2606717"/>
    <lineage>
        <taxon>Bacteria</taxon>
        <taxon>Pseudomonadati</taxon>
        <taxon>Pseudomonadota</taxon>
        <taxon>Alphaproteobacteria</taxon>
        <taxon>Hyphomicrobiales</taxon>
        <taxon>Aurantimonadaceae</taxon>
        <taxon>Antarcticirhabdus</taxon>
    </lineage>
</organism>
<name>A0ACD4NI74_9HYPH</name>